<feature type="transmembrane region" description="Helical" evidence="6">
    <location>
        <begin position="65"/>
        <end position="83"/>
    </location>
</feature>
<proteinExistence type="predicted"/>
<dbReference type="PIRSF" id="PIRSF006324">
    <property type="entry name" value="LeuE"/>
    <property type="match status" value="1"/>
</dbReference>
<name>A0ABV6KV84_9BACI</name>
<keyword evidence="3 6" id="KW-0812">Transmembrane</keyword>
<gene>
    <name evidence="7" type="ORF">ACFFHF_18510</name>
</gene>
<feature type="transmembrane region" description="Helical" evidence="6">
    <location>
        <begin position="180"/>
        <end position="199"/>
    </location>
</feature>
<accession>A0ABV6KV84</accession>
<reference evidence="7 8" key="1">
    <citation type="submission" date="2024-09" db="EMBL/GenBank/DDBJ databases">
        <authorList>
            <person name="Sun Q."/>
            <person name="Mori K."/>
        </authorList>
    </citation>
    <scope>NUCLEOTIDE SEQUENCE [LARGE SCALE GENOMIC DNA]</scope>
    <source>
        <strain evidence="7 8">CGMCC 1.9126</strain>
    </source>
</reference>
<organism evidence="7 8">
    <name type="scientific">Robertmurraya beringensis</name>
    <dbReference type="NCBI Taxonomy" id="641660"/>
    <lineage>
        <taxon>Bacteria</taxon>
        <taxon>Bacillati</taxon>
        <taxon>Bacillota</taxon>
        <taxon>Bacilli</taxon>
        <taxon>Bacillales</taxon>
        <taxon>Bacillaceae</taxon>
        <taxon>Robertmurraya</taxon>
    </lineage>
</organism>
<keyword evidence="4 6" id="KW-1133">Transmembrane helix</keyword>
<comment type="subcellular location">
    <subcellularLocation>
        <location evidence="1">Cell membrane</location>
        <topology evidence="1">Multi-pass membrane protein</topology>
    </subcellularLocation>
</comment>
<keyword evidence="8" id="KW-1185">Reference proteome</keyword>
<sequence length="201" mass="22445">MFFYICMSLSIILIPGPDMIFVLTQSISSGIKAGVRTILGSLTGTFIHTLLAAFGLSIIVQKSPFIFEVIKYVGAVYLLFLAIQSFREKSQPTQLEPEGAQLKGFFRKGFITNIANPKMPIFFLTFLPQFVHIGTGDESFQIFFLGMIFIIETFIVFFVVSLFSSRLRDKLSGNPLVSNIINYFKGTIFAGLGIKLLLLSR</sequence>
<feature type="transmembrane region" description="Helical" evidence="6">
    <location>
        <begin position="142"/>
        <end position="160"/>
    </location>
</feature>
<feature type="transmembrane region" description="Helical" evidence="6">
    <location>
        <begin position="38"/>
        <end position="59"/>
    </location>
</feature>
<dbReference type="EMBL" id="JBHLUU010000118">
    <property type="protein sequence ID" value="MFC0477198.1"/>
    <property type="molecule type" value="Genomic_DNA"/>
</dbReference>
<evidence type="ECO:0000256" key="5">
    <source>
        <dbReference type="ARBA" id="ARBA00023136"/>
    </source>
</evidence>
<comment type="caution">
    <text evidence="7">The sequence shown here is derived from an EMBL/GenBank/DDBJ whole genome shotgun (WGS) entry which is preliminary data.</text>
</comment>
<protein>
    <submittedName>
        <fullName evidence="7">LysE family translocator</fullName>
    </submittedName>
</protein>
<dbReference type="PANTHER" id="PTHR30086:SF20">
    <property type="entry name" value="ARGININE EXPORTER PROTEIN ARGO-RELATED"/>
    <property type="match status" value="1"/>
</dbReference>
<dbReference type="Proteomes" id="UP001589738">
    <property type="component" value="Unassembled WGS sequence"/>
</dbReference>
<dbReference type="InterPro" id="IPR001123">
    <property type="entry name" value="LeuE-type"/>
</dbReference>
<dbReference type="Pfam" id="PF01810">
    <property type="entry name" value="LysE"/>
    <property type="match status" value="1"/>
</dbReference>
<evidence type="ECO:0000256" key="3">
    <source>
        <dbReference type="ARBA" id="ARBA00022692"/>
    </source>
</evidence>
<evidence type="ECO:0000256" key="4">
    <source>
        <dbReference type="ARBA" id="ARBA00022989"/>
    </source>
</evidence>
<evidence type="ECO:0000256" key="6">
    <source>
        <dbReference type="SAM" id="Phobius"/>
    </source>
</evidence>
<keyword evidence="5 6" id="KW-0472">Membrane</keyword>
<keyword evidence="2" id="KW-1003">Cell membrane</keyword>
<evidence type="ECO:0000313" key="7">
    <source>
        <dbReference type="EMBL" id="MFC0477198.1"/>
    </source>
</evidence>
<evidence type="ECO:0000256" key="1">
    <source>
        <dbReference type="ARBA" id="ARBA00004651"/>
    </source>
</evidence>
<dbReference type="PANTHER" id="PTHR30086">
    <property type="entry name" value="ARGININE EXPORTER PROTEIN ARGO"/>
    <property type="match status" value="1"/>
</dbReference>
<evidence type="ECO:0000256" key="2">
    <source>
        <dbReference type="ARBA" id="ARBA00022475"/>
    </source>
</evidence>
<dbReference type="RefSeq" id="WP_160546811.1">
    <property type="nucleotide sequence ID" value="NZ_JBHLUU010000118.1"/>
</dbReference>
<evidence type="ECO:0000313" key="8">
    <source>
        <dbReference type="Proteomes" id="UP001589738"/>
    </source>
</evidence>